<dbReference type="PANTHER" id="PTHR42953">
    <property type="entry name" value="HIGH-AFFINITY ZINC UPTAKE SYSTEM PROTEIN ZNUA-RELATED"/>
    <property type="match status" value="1"/>
</dbReference>
<dbReference type="AlphaFoldDB" id="G8QQG1"/>
<dbReference type="Proteomes" id="UP000005632">
    <property type="component" value="Chromosome"/>
</dbReference>
<evidence type="ECO:0000256" key="2">
    <source>
        <dbReference type="ARBA" id="ARBA00022729"/>
    </source>
</evidence>
<dbReference type="RefSeq" id="WP_014270649.1">
    <property type="nucleotide sequence ID" value="NC_016633.1"/>
</dbReference>
<evidence type="ECO:0000313" key="4">
    <source>
        <dbReference type="EMBL" id="AEV29806.1"/>
    </source>
</evidence>
<dbReference type="HOGENOM" id="CLU_091025_0_0_12"/>
<accession>G8QQG1</accession>
<keyword evidence="2 3" id="KW-0732">Signal</keyword>
<dbReference type="KEGG" id="sgp:SpiGrapes_2019"/>
<dbReference type="Gene3D" id="3.40.50.1980">
    <property type="entry name" value="Nitrogenase molybdenum iron protein domain"/>
    <property type="match status" value="1"/>
</dbReference>
<name>G8QQG1_SPHPG</name>
<dbReference type="SUPFAM" id="SSF53807">
    <property type="entry name" value="Helical backbone' metal receptor"/>
    <property type="match status" value="1"/>
</dbReference>
<evidence type="ECO:0000313" key="5">
    <source>
        <dbReference type="Proteomes" id="UP000005632"/>
    </source>
</evidence>
<dbReference type="STRING" id="158190.SpiGrapes_2019"/>
<keyword evidence="5" id="KW-1185">Reference proteome</keyword>
<dbReference type="PANTHER" id="PTHR42953:SF1">
    <property type="entry name" value="METAL-BINDING PROTEIN HI_0362-RELATED"/>
    <property type="match status" value="1"/>
</dbReference>
<reference evidence="4 5" key="1">
    <citation type="submission" date="2011-11" db="EMBL/GenBank/DDBJ databases">
        <title>Complete sequence of Spirochaeta sp. grapes.</title>
        <authorList>
            <consortium name="US DOE Joint Genome Institute"/>
            <person name="Lucas S."/>
            <person name="Han J."/>
            <person name="Lapidus A."/>
            <person name="Cheng J.-F."/>
            <person name="Goodwin L."/>
            <person name="Pitluck S."/>
            <person name="Peters L."/>
            <person name="Ovchinnikova G."/>
            <person name="Munk A.C."/>
            <person name="Detter J.C."/>
            <person name="Han C."/>
            <person name="Tapia R."/>
            <person name="Land M."/>
            <person name="Hauser L."/>
            <person name="Kyrpides N."/>
            <person name="Ivanova N."/>
            <person name="Pagani I."/>
            <person name="Ritalahtilisa K."/>
            <person name="Loeffler F."/>
            <person name="Woyke T."/>
        </authorList>
    </citation>
    <scope>NUCLEOTIDE SEQUENCE [LARGE SCALE GENOMIC DNA]</scope>
    <source>
        <strain evidence="5">ATCC BAA-1885 / DSM 22778 / Grapes</strain>
    </source>
</reference>
<protein>
    <submittedName>
        <fullName evidence="4">ABC-type metal ion transport system, periplasmic component/surface adhesin</fullName>
    </submittedName>
</protein>
<dbReference type="OrthoDB" id="1951467at2"/>
<organism evidence="4 5">
    <name type="scientific">Sphaerochaeta pleomorpha (strain ATCC BAA-1885 / DSM 22778 / Grapes)</name>
    <dbReference type="NCBI Taxonomy" id="158190"/>
    <lineage>
        <taxon>Bacteria</taxon>
        <taxon>Pseudomonadati</taxon>
        <taxon>Spirochaetota</taxon>
        <taxon>Spirochaetia</taxon>
        <taxon>Spirochaetales</taxon>
        <taxon>Sphaerochaetaceae</taxon>
        <taxon>Sphaerochaeta</taxon>
    </lineage>
</organism>
<gene>
    <name evidence="4" type="ordered locus">SpiGrapes_2019</name>
</gene>
<dbReference type="eggNOG" id="COG0803">
    <property type="taxonomic scope" value="Bacteria"/>
</dbReference>
<keyword evidence="1" id="KW-0813">Transport</keyword>
<proteinExistence type="predicted"/>
<feature type="chain" id="PRO_5003514935" evidence="3">
    <location>
        <begin position="22"/>
        <end position="259"/>
    </location>
</feature>
<sequence>MKKRILTLLLAIFLLTSALYAEGAPELQLSATSLKPKVVASTSWTASFADLGGVDYVTVIAPPSLVHPPEYEITVKDVQNISKADYFIYAGYERMMKTMGESIKGDSVQMIPIKTDTSLATVKAQAKIIASVFGTEEESLQRVAHYAETLANGKKAVAEAGLQTKKVLCHSMQVYLAEELGLQIAGTFGPGPITAKQIADAAANQYDIIIDNIHNPVAAPLVEVSPASRLVVWRNFPESVKRGSLEEMVSENLKALLDE</sequence>
<feature type="signal peptide" evidence="3">
    <location>
        <begin position="1"/>
        <end position="21"/>
    </location>
</feature>
<dbReference type="EMBL" id="CP003155">
    <property type="protein sequence ID" value="AEV29806.1"/>
    <property type="molecule type" value="Genomic_DNA"/>
</dbReference>
<evidence type="ECO:0000256" key="1">
    <source>
        <dbReference type="ARBA" id="ARBA00022448"/>
    </source>
</evidence>
<evidence type="ECO:0000256" key="3">
    <source>
        <dbReference type="SAM" id="SignalP"/>
    </source>
</evidence>
<dbReference type="InterPro" id="IPR050492">
    <property type="entry name" value="Bact_metal-bind_prot9"/>
</dbReference>